<dbReference type="AlphaFoldDB" id="A0A852SB88"/>
<dbReference type="Pfam" id="PF06089">
    <property type="entry name" value="Asparaginase_II"/>
    <property type="match status" value="1"/>
</dbReference>
<dbReference type="Proteomes" id="UP000581087">
    <property type="component" value="Unassembled WGS sequence"/>
</dbReference>
<dbReference type="PANTHER" id="PTHR42110">
    <property type="entry name" value="L-ASPARAGINASE, PUTATIVE (AFU_ORTHOLOGUE AFUA_3G11890)-RELATED"/>
    <property type="match status" value="1"/>
</dbReference>
<dbReference type="PANTHER" id="PTHR42110:SF1">
    <property type="entry name" value="L-ASPARAGINASE, PUTATIVE (AFU_ORTHOLOGUE AFUA_3G11890)-RELATED"/>
    <property type="match status" value="1"/>
</dbReference>
<proteinExistence type="predicted"/>
<sequence length="308" mass="31738">MESRHSGTAIVLSPDGQVVRSLGDPEAPLFPRSCLKPFQAVAVMASGVALRGEDAAIATASHTGTAGHVALVRGLLDRANISPARLGCPPAMPSDRAAREQLIRDGNGPDRLYMNCSGKHAAMLLACVANNWPLEGYLDPRHPLQKRILDVIERLTGEKPVATGIDGCGAPVHAITLRGLAHGVQRITTSSASSPFALYREAGALTEAVRENGWVIAGPGQPDSIAIDRLGVFAKAGAEGVMIMTAPDGTSVALKVLDGSSRASAIVALRLLVSAGALDSAAVDAVAAELDLWVSGGSGRVGEIRATV</sequence>
<gene>
    <name evidence="1" type="ORF">BJ972_000279</name>
</gene>
<evidence type="ECO:0000313" key="1">
    <source>
        <dbReference type="EMBL" id="NYD65760.1"/>
    </source>
</evidence>
<reference evidence="1 2" key="1">
    <citation type="submission" date="2020-07" db="EMBL/GenBank/DDBJ databases">
        <title>Sequencing the genomes of 1000 actinobacteria strains.</title>
        <authorList>
            <person name="Klenk H.-P."/>
        </authorList>
    </citation>
    <scope>NUCLEOTIDE SEQUENCE [LARGE SCALE GENOMIC DNA]</scope>
    <source>
        <strain evidence="1 2">DSM 23870</strain>
    </source>
</reference>
<comment type="caution">
    <text evidence="1">The sequence shown here is derived from an EMBL/GenBank/DDBJ whole genome shotgun (WGS) entry which is preliminary data.</text>
</comment>
<dbReference type="EMBL" id="JACCBI010000001">
    <property type="protein sequence ID" value="NYD65760.1"/>
    <property type="molecule type" value="Genomic_DNA"/>
</dbReference>
<dbReference type="InterPro" id="IPR010349">
    <property type="entry name" value="Asparaginase_II"/>
</dbReference>
<accession>A0A852SB88</accession>
<organism evidence="1 2">
    <name type="scientific">Agromyces atrinae</name>
    <dbReference type="NCBI Taxonomy" id="592376"/>
    <lineage>
        <taxon>Bacteria</taxon>
        <taxon>Bacillati</taxon>
        <taxon>Actinomycetota</taxon>
        <taxon>Actinomycetes</taxon>
        <taxon>Micrococcales</taxon>
        <taxon>Microbacteriaceae</taxon>
        <taxon>Agromyces</taxon>
    </lineage>
</organism>
<name>A0A852SB88_9MICO</name>
<protein>
    <submittedName>
        <fullName evidence="1">L-asparaginase II</fullName>
    </submittedName>
</protein>
<evidence type="ECO:0000313" key="2">
    <source>
        <dbReference type="Proteomes" id="UP000581087"/>
    </source>
</evidence>